<dbReference type="EMBL" id="JAOZEV010000022">
    <property type="protein sequence ID" value="MCV9934391.1"/>
    <property type="molecule type" value="Genomic_DNA"/>
</dbReference>
<name>A0A9X3CA54_9FLAO</name>
<reference evidence="1" key="1">
    <citation type="submission" date="2022-10" db="EMBL/GenBank/DDBJ databases">
        <title>Two novel species of Flavobacterium.</title>
        <authorList>
            <person name="Liu Q."/>
            <person name="Xin Y.-H."/>
        </authorList>
    </citation>
    <scope>NUCLEOTIDE SEQUENCE</scope>
    <source>
        <strain evidence="1">LS1R47</strain>
    </source>
</reference>
<accession>A0A9X3CA54</accession>
<keyword evidence="2" id="KW-1185">Reference proteome</keyword>
<protein>
    <submittedName>
        <fullName evidence="1">Uncharacterized protein</fullName>
    </submittedName>
</protein>
<organism evidence="1 2">
    <name type="scientific">Flavobacterium frigoritolerans</name>
    <dbReference type="NCBI Taxonomy" id="2987686"/>
    <lineage>
        <taxon>Bacteria</taxon>
        <taxon>Pseudomonadati</taxon>
        <taxon>Bacteroidota</taxon>
        <taxon>Flavobacteriia</taxon>
        <taxon>Flavobacteriales</taxon>
        <taxon>Flavobacteriaceae</taxon>
        <taxon>Flavobacterium</taxon>
    </lineage>
</organism>
<dbReference type="RefSeq" id="WP_264288570.1">
    <property type="nucleotide sequence ID" value="NZ_JAOZEV010000022.1"/>
</dbReference>
<sequence>MDFIQYIDDTYAVKVKEVPYDSERGGYILYGIETSFFVLSMYVDNKRVNGVLLKNYDSLPMLSVINDMGNVDLNVIPENYFATPLTEIIFDIPFTRRTGIEISNFSDFQKRPLHYLKEYKLPQFRLDGRFTQGSGYAYDGRVYSMLKLATIQSDNKFYTSIHNTYRNATHLDTIAFQGDIPNYIRNGYDLVTAFPVQNNGNIVQFGDFYVKMTTTKTSYPYGLSVFIFTDIRTNEFWLYVDYIEVGTSIIKKAEFDISTFVCVNGGFKIKNIMHEIEIQISTIYG</sequence>
<dbReference type="Proteomes" id="UP001151133">
    <property type="component" value="Unassembled WGS sequence"/>
</dbReference>
<proteinExistence type="predicted"/>
<evidence type="ECO:0000313" key="1">
    <source>
        <dbReference type="EMBL" id="MCV9934391.1"/>
    </source>
</evidence>
<evidence type="ECO:0000313" key="2">
    <source>
        <dbReference type="Proteomes" id="UP001151133"/>
    </source>
</evidence>
<comment type="caution">
    <text evidence="1">The sequence shown here is derived from an EMBL/GenBank/DDBJ whole genome shotgun (WGS) entry which is preliminary data.</text>
</comment>
<dbReference type="AlphaFoldDB" id="A0A9X3CA54"/>
<gene>
    <name evidence="1" type="ORF">OIU80_19095</name>
</gene>